<comment type="caution">
    <text evidence="2">The sequence shown here is derived from an EMBL/GenBank/DDBJ whole genome shotgun (WGS) entry which is preliminary data.</text>
</comment>
<evidence type="ECO:0000313" key="3">
    <source>
        <dbReference type="Proteomes" id="UP000828390"/>
    </source>
</evidence>
<organism evidence="2 3">
    <name type="scientific">Dreissena polymorpha</name>
    <name type="common">Zebra mussel</name>
    <name type="synonym">Mytilus polymorpha</name>
    <dbReference type="NCBI Taxonomy" id="45954"/>
    <lineage>
        <taxon>Eukaryota</taxon>
        <taxon>Metazoa</taxon>
        <taxon>Spiralia</taxon>
        <taxon>Lophotrochozoa</taxon>
        <taxon>Mollusca</taxon>
        <taxon>Bivalvia</taxon>
        <taxon>Autobranchia</taxon>
        <taxon>Heteroconchia</taxon>
        <taxon>Euheterodonta</taxon>
        <taxon>Imparidentia</taxon>
        <taxon>Neoheterodontei</taxon>
        <taxon>Myida</taxon>
        <taxon>Dreissenoidea</taxon>
        <taxon>Dreissenidae</taxon>
        <taxon>Dreissena</taxon>
    </lineage>
</organism>
<dbReference type="EMBL" id="JAIWYP010000006">
    <property type="protein sequence ID" value="KAH3812844.1"/>
    <property type="molecule type" value="Genomic_DNA"/>
</dbReference>
<reference evidence="2" key="2">
    <citation type="submission" date="2020-11" db="EMBL/GenBank/DDBJ databases">
        <authorList>
            <person name="McCartney M.A."/>
            <person name="Auch B."/>
            <person name="Kono T."/>
            <person name="Mallez S."/>
            <person name="Becker A."/>
            <person name="Gohl D.M."/>
            <person name="Silverstein K.A.T."/>
            <person name="Koren S."/>
            <person name="Bechman K.B."/>
            <person name="Herman A."/>
            <person name="Abrahante J.E."/>
            <person name="Garbe J."/>
        </authorList>
    </citation>
    <scope>NUCLEOTIDE SEQUENCE</scope>
    <source>
        <strain evidence="2">Duluth1</strain>
        <tissue evidence="2">Whole animal</tissue>
    </source>
</reference>
<feature type="transmembrane region" description="Helical" evidence="1">
    <location>
        <begin position="6"/>
        <end position="29"/>
    </location>
</feature>
<dbReference type="AlphaFoldDB" id="A0A9D4G964"/>
<evidence type="ECO:0000313" key="2">
    <source>
        <dbReference type="EMBL" id="KAH3812844.1"/>
    </source>
</evidence>
<keyword evidence="1" id="KW-1133">Transmembrane helix</keyword>
<keyword evidence="1" id="KW-0472">Membrane</keyword>
<dbReference type="Proteomes" id="UP000828390">
    <property type="component" value="Unassembled WGS sequence"/>
</dbReference>
<keyword evidence="3" id="KW-1185">Reference proteome</keyword>
<proteinExistence type="predicted"/>
<evidence type="ECO:0000256" key="1">
    <source>
        <dbReference type="SAM" id="Phobius"/>
    </source>
</evidence>
<reference evidence="2" key="1">
    <citation type="journal article" date="2019" name="bioRxiv">
        <title>The Genome of the Zebra Mussel, Dreissena polymorpha: A Resource for Invasive Species Research.</title>
        <authorList>
            <person name="McCartney M.A."/>
            <person name="Auch B."/>
            <person name="Kono T."/>
            <person name="Mallez S."/>
            <person name="Zhang Y."/>
            <person name="Obille A."/>
            <person name="Becker A."/>
            <person name="Abrahante J.E."/>
            <person name="Garbe J."/>
            <person name="Badalamenti J.P."/>
            <person name="Herman A."/>
            <person name="Mangelson H."/>
            <person name="Liachko I."/>
            <person name="Sullivan S."/>
            <person name="Sone E.D."/>
            <person name="Koren S."/>
            <person name="Silverstein K.A.T."/>
            <person name="Beckman K.B."/>
            <person name="Gohl D.M."/>
        </authorList>
    </citation>
    <scope>NUCLEOTIDE SEQUENCE</scope>
    <source>
        <strain evidence="2">Duluth1</strain>
        <tissue evidence="2">Whole animal</tissue>
    </source>
</reference>
<protein>
    <submittedName>
        <fullName evidence="2">Uncharacterized protein</fullName>
    </submittedName>
</protein>
<name>A0A9D4G964_DREPO</name>
<gene>
    <name evidence="2" type="ORF">DPMN_141285</name>
</gene>
<accession>A0A9D4G964</accession>
<keyword evidence="1" id="KW-0812">Transmembrane</keyword>
<sequence length="92" mass="10500">MMNSVFDAFIFSLFSFIQLLITSALFKFLNGSSFNRRRCRFESLVCGVVVCKTVDCDGGRNDIKQCSSVRQVEPWTKTTTLGDTTLQRTCRR</sequence>